<gene>
    <name evidence="1" type="ORF">MRATA1EN3_LOCUS13673</name>
</gene>
<proteinExistence type="predicted"/>
<dbReference type="Proteomes" id="UP001162501">
    <property type="component" value="Chromosome 23"/>
</dbReference>
<protein>
    <submittedName>
        <fullName evidence="1">Uncharacterized protein</fullName>
    </submittedName>
</protein>
<dbReference type="EMBL" id="OX596107">
    <property type="protein sequence ID" value="CAI9702460.1"/>
    <property type="molecule type" value="Genomic_DNA"/>
</dbReference>
<organism evidence="1 2">
    <name type="scientific">Rangifer tarandus platyrhynchus</name>
    <name type="common">Svalbard reindeer</name>
    <dbReference type="NCBI Taxonomy" id="3082113"/>
    <lineage>
        <taxon>Eukaryota</taxon>
        <taxon>Metazoa</taxon>
        <taxon>Chordata</taxon>
        <taxon>Craniata</taxon>
        <taxon>Vertebrata</taxon>
        <taxon>Euteleostomi</taxon>
        <taxon>Mammalia</taxon>
        <taxon>Eutheria</taxon>
        <taxon>Laurasiatheria</taxon>
        <taxon>Artiodactyla</taxon>
        <taxon>Ruminantia</taxon>
        <taxon>Pecora</taxon>
        <taxon>Cervidae</taxon>
        <taxon>Odocoileinae</taxon>
        <taxon>Rangifer</taxon>
    </lineage>
</organism>
<evidence type="ECO:0000313" key="2">
    <source>
        <dbReference type="Proteomes" id="UP001162501"/>
    </source>
</evidence>
<name>A0ACB0EP44_RANTA</name>
<accession>A0ACB0EP44</accession>
<reference evidence="1" key="1">
    <citation type="submission" date="2023-05" db="EMBL/GenBank/DDBJ databases">
        <authorList>
            <consortium name="ELIXIR-Norway"/>
        </authorList>
    </citation>
    <scope>NUCLEOTIDE SEQUENCE</scope>
</reference>
<evidence type="ECO:0000313" key="1">
    <source>
        <dbReference type="EMBL" id="CAI9702460.1"/>
    </source>
</evidence>
<sequence>MVGKRRGSHAGRDTPARQRAGLCLKPGGSNAQSPTGAEIKGGAVARWPAQHTRGSQGCVYLNAAAGQAQDAVCRRRCEGGAHAAPASTLQILAHEAWHPAGGAPDGGGEPPCRSKPVPGAPRPACAVSQERLTPTLSGERRAAPGLCGTTAVSEAAGRTGRRSPPGVSQVWTTDGTQKGRRAWPGLHFSCPACPRASPGGPEACCPGRLSEHSCSLLGGGCGRRVDGKARGQQRDRPSGRGDGTCLFHSQQPSAFSSKSTTGPRVCTAAGKPALRRPSQDPQQSPWPPRTREAPASGDDRDTGRPCHWALGGRLALREALRPAPGAPPDAKLGVRLHLARPDTARLPRPRPVHLNLQQEKQGPGGALLFRSRTADLWASEPRGALRLQS</sequence>